<dbReference type="InterPro" id="IPR006311">
    <property type="entry name" value="TAT_signal"/>
</dbReference>
<comment type="similarity">
    <text evidence="1">Belongs to the UPF0065 (bug) family.</text>
</comment>
<reference evidence="4" key="1">
    <citation type="journal article" date="2014" name="BMC Genomics">
        <title>Genome sequencing of two Neorhizobium galegae strains reveals a noeT gene responsible for the unusual acetylation of the nodulation factors.</title>
        <authorList>
            <person name="Osterman J."/>
            <person name="Marsh J."/>
            <person name="Laine P.K."/>
            <person name="Zeng Z."/>
            <person name="Alatalo E."/>
            <person name="Sullivan J.T."/>
            <person name="Young J.P."/>
            <person name="Thomas-Oates J."/>
            <person name="Paulin L."/>
            <person name="Lindstrom K."/>
        </authorList>
    </citation>
    <scope>NUCLEOTIDE SEQUENCE [LARGE SCALE GENOMIC DNA]</scope>
    <source>
        <strain evidence="4">HAMBI 1141</strain>
    </source>
</reference>
<evidence type="ECO:0000256" key="1">
    <source>
        <dbReference type="ARBA" id="ARBA00006987"/>
    </source>
</evidence>
<feature type="signal peptide" evidence="2">
    <location>
        <begin position="1"/>
        <end position="30"/>
    </location>
</feature>
<protein>
    <submittedName>
        <fullName evidence="3">Extra-cytoplasmic solute receptor</fullName>
    </submittedName>
</protein>
<dbReference type="AlphaFoldDB" id="A0A068T8Z1"/>
<dbReference type="CDD" id="cd07012">
    <property type="entry name" value="PBP2_Bug_TTT"/>
    <property type="match status" value="1"/>
</dbReference>
<dbReference type="PANTHER" id="PTHR42928:SF5">
    <property type="entry name" value="BLR1237 PROTEIN"/>
    <property type="match status" value="1"/>
</dbReference>
<keyword evidence="3" id="KW-0675">Receptor</keyword>
<feature type="chain" id="PRO_5001656511" evidence="2">
    <location>
        <begin position="31"/>
        <end position="326"/>
    </location>
</feature>
<dbReference type="PANTHER" id="PTHR42928">
    <property type="entry name" value="TRICARBOXYLATE-BINDING PROTEIN"/>
    <property type="match status" value="1"/>
</dbReference>
<sequence>MQTITRRFVLAASVAVAGSAFGLSPAAAQANYPNQTISMICAFPAGSGADVIVRFFAEKIAKVSGATIIVENKPGAGGNIAGQYVTRAKPDGYTIFFHTGSAVAGNMHMFKTPPFDVVKDLQVAATVNKQPHMIAVPVSSPIKTMKELTEYLKKEGSNASYAINNTSGKVLAAIYKQEAGLDTVEVAYKSSADSMNDILSGAMAFAAQDPVFSLSQLREGRYRLLAVSSAKRIPGAPDVPTMTESGYPMDQVGWFAMMVPSATPKDIVDKINGWTRQVLAQEDVKKFVTDQGGDVFVSTPEEGQEYLKKEVAAWADYVKIANIPQQ</sequence>
<dbReference type="HOGENOM" id="CLU_045683_0_1_5"/>
<dbReference type="Gene3D" id="3.40.190.10">
    <property type="entry name" value="Periplasmic binding protein-like II"/>
    <property type="match status" value="1"/>
</dbReference>
<dbReference type="Proteomes" id="UP000028186">
    <property type="component" value="Chromosome I"/>
</dbReference>
<accession>A0A068T8Z1</accession>
<dbReference type="InterPro" id="IPR042100">
    <property type="entry name" value="Bug_dom1"/>
</dbReference>
<dbReference type="InterPro" id="IPR005064">
    <property type="entry name" value="BUG"/>
</dbReference>
<proteinExistence type="inferred from homology"/>
<name>A0A068T8Z1_NEOGA</name>
<organism evidence="3 4">
    <name type="scientific">Neorhizobium galegae bv. officinalis bv. officinalis str. HAMBI 1141</name>
    <dbReference type="NCBI Taxonomy" id="1028801"/>
    <lineage>
        <taxon>Bacteria</taxon>
        <taxon>Pseudomonadati</taxon>
        <taxon>Pseudomonadota</taxon>
        <taxon>Alphaproteobacteria</taxon>
        <taxon>Hyphomicrobiales</taxon>
        <taxon>Rhizobiaceae</taxon>
        <taxon>Rhizobium/Agrobacterium group</taxon>
        <taxon>Neorhizobium</taxon>
    </lineage>
</organism>
<dbReference type="PROSITE" id="PS51318">
    <property type="entry name" value="TAT"/>
    <property type="match status" value="1"/>
</dbReference>
<dbReference type="PIRSF" id="PIRSF017082">
    <property type="entry name" value="YflP"/>
    <property type="match status" value="1"/>
</dbReference>
<dbReference type="Gene3D" id="3.40.190.150">
    <property type="entry name" value="Bordetella uptake gene, domain 1"/>
    <property type="match status" value="1"/>
</dbReference>
<evidence type="ECO:0000256" key="2">
    <source>
        <dbReference type="SAM" id="SignalP"/>
    </source>
</evidence>
<gene>
    <name evidence="3" type="ORF">RG1141_CH21520</name>
</gene>
<evidence type="ECO:0000313" key="4">
    <source>
        <dbReference type="Proteomes" id="UP000028186"/>
    </source>
</evidence>
<dbReference type="SUPFAM" id="SSF53850">
    <property type="entry name" value="Periplasmic binding protein-like II"/>
    <property type="match status" value="1"/>
</dbReference>
<dbReference type="PATRIC" id="fig|1028801.3.peg.2184"/>
<dbReference type="KEGG" id="ngl:RG1141_CH21520"/>
<dbReference type="RefSeq" id="WP_038543624.1">
    <property type="nucleotide sequence ID" value="NZ_HG938355.1"/>
</dbReference>
<dbReference type="Pfam" id="PF03401">
    <property type="entry name" value="TctC"/>
    <property type="match status" value="1"/>
</dbReference>
<dbReference type="EMBL" id="HG938355">
    <property type="protein sequence ID" value="CDN54491.1"/>
    <property type="molecule type" value="Genomic_DNA"/>
</dbReference>
<evidence type="ECO:0000313" key="3">
    <source>
        <dbReference type="EMBL" id="CDN54491.1"/>
    </source>
</evidence>
<dbReference type="eggNOG" id="COG3181">
    <property type="taxonomic scope" value="Bacteria"/>
</dbReference>
<keyword evidence="2" id="KW-0732">Signal</keyword>